<dbReference type="RefSeq" id="WP_163779548.1">
    <property type="nucleotide sequence ID" value="NZ_AP022569.1"/>
</dbReference>
<accession>A0A7I7L1Q8</accession>
<dbReference type="Pfam" id="PF06974">
    <property type="entry name" value="WS_DGAT_C"/>
    <property type="match status" value="1"/>
</dbReference>
<dbReference type="InterPro" id="IPR045034">
    <property type="entry name" value="O-acyltransferase_WSD1-like"/>
</dbReference>
<dbReference type="UniPathway" id="UPA00282"/>
<keyword evidence="9 11" id="KW-0012">Acyltransferase</keyword>
<feature type="domain" description="O-acyltransferase WSD1-like N-terminal" evidence="12">
    <location>
        <begin position="4"/>
        <end position="274"/>
    </location>
</feature>
<organism evidence="14 15">
    <name type="scientific">Mycobacterium cookii</name>
    <dbReference type="NCBI Taxonomy" id="1775"/>
    <lineage>
        <taxon>Bacteria</taxon>
        <taxon>Bacillati</taxon>
        <taxon>Actinomycetota</taxon>
        <taxon>Actinomycetes</taxon>
        <taxon>Mycobacteriales</taxon>
        <taxon>Mycobacteriaceae</taxon>
        <taxon>Mycobacterium</taxon>
    </lineage>
</organism>
<evidence type="ECO:0000256" key="7">
    <source>
        <dbReference type="ARBA" id="ARBA00022798"/>
    </source>
</evidence>
<evidence type="ECO:0000259" key="13">
    <source>
        <dbReference type="Pfam" id="PF06974"/>
    </source>
</evidence>
<dbReference type="GO" id="GO:0071731">
    <property type="term" value="P:response to nitric oxide"/>
    <property type="evidence" value="ECO:0007669"/>
    <property type="project" value="TreeGrafter"/>
</dbReference>
<protein>
    <recommendedName>
        <fullName evidence="4 11">Diacylglycerol O-acyltransferase</fullName>
        <ecNumber evidence="4 11">2.3.1.20</ecNumber>
    </recommendedName>
</protein>
<evidence type="ECO:0000256" key="10">
    <source>
        <dbReference type="ARBA" id="ARBA00048109"/>
    </source>
</evidence>
<dbReference type="NCBIfam" id="TIGR02946">
    <property type="entry name" value="acyl_WS_DGAT"/>
    <property type="match status" value="1"/>
</dbReference>
<comment type="pathway">
    <text evidence="2">Lipid metabolism.</text>
</comment>
<dbReference type="InterPro" id="IPR004255">
    <property type="entry name" value="O-acyltransferase_WSD1_N"/>
</dbReference>
<dbReference type="GO" id="GO:0001666">
    <property type="term" value="P:response to hypoxia"/>
    <property type="evidence" value="ECO:0007669"/>
    <property type="project" value="TreeGrafter"/>
</dbReference>
<dbReference type="GO" id="GO:0019432">
    <property type="term" value="P:triglyceride biosynthetic process"/>
    <property type="evidence" value="ECO:0007669"/>
    <property type="project" value="UniProtKB-UniPathway"/>
</dbReference>
<dbReference type="GO" id="GO:0006071">
    <property type="term" value="P:glycerol metabolic process"/>
    <property type="evidence" value="ECO:0007669"/>
    <property type="project" value="UniProtKB-KW"/>
</dbReference>
<keyword evidence="7 11" id="KW-0319">Glycerol metabolism</keyword>
<keyword evidence="15" id="KW-1185">Reference proteome</keyword>
<evidence type="ECO:0000256" key="3">
    <source>
        <dbReference type="ARBA" id="ARBA00009587"/>
    </source>
</evidence>
<name>A0A7I7L1Q8_9MYCO</name>
<evidence type="ECO:0000313" key="15">
    <source>
        <dbReference type="Proteomes" id="UP000465866"/>
    </source>
</evidence>
<dbReference type="GO" id="GO:0004144">
    <property type="term" value="F:diacylglycerol O-acyltransferase activity"/>
    <property type="evidence" value="ECO:0007669"/>
    <property type="project" value="UniProtKB-EC"/>
</dbReference>
<evidence type="ECO:0000256" key="11">
    <source>
        <dbReference type="RuleBase" id="RU361241"/>
    </source>
</evidence>
<dbReference type="Pfam" id="PF03007">
    <property type="entry name" value="WS_DGAT_cat"/>
    <property type="match status" value="1"/>
</dbReference>
<sequence length="471" mass="51221">MDLLEPLDVAMMTAELLSDPLHVAALLILSPPADAGPGYVDELYRDALTSTAELDPRFRRYPHVGVDTAGLWVWRSDDNVDMHNHIRRRTLPAGADRDALSKVISELHSERLDRSRPMWITYLIDGLENGQFALYIKVHHTVVDGVAGLRMITDAMTTDPDRRSMPPLYTIAPGQPAERSAASRGPIPNPFRLVRSAVNATTSGLGFVRQLALGEISTVVAGLAGRNTLLPFGAPYTRFNGRLGREHAFAGTSWPKSRIRAVQNAAGVTGNDVVTAVVAGVLREWLTAHNELPHQSLVAICPITVRSREHTNDDDQHGNLFGLELCPLATDSADPAERLARIHRAMTWAKRQVASRGSNVTTLLVAPSIGSTVLLPMVPLAPRLRRGYNLSISNVPGPQADLYWNGAHLEEIYPVSTAIGGQALNVTMCSYADRVTFGYVSGRNVMPDIESLIPLTERALVELETAVGVVA</sequence>
<evidence type="ECO:0000256" key="2">
    <source>
        <dbReference type="ARBA" id="ARBA00005189"/>
    </source>
</evidence>
<evidence type="ECO:0000256" key="9">
    <source>
        <dbReference type="ARBA" id="ARBA00023315"/>
    </source>
</evidence>
<feature type="domain" description="O-acyltransferase WSD1 C-terminal" evidence="13">
    <location>
        <begin position="318"/>
        <end position="463"/>
    </location>
</feature>
<gene>
    <name evidence="14" type="ORF">MCOO_40580</name>
</gene>
<reference evidence="14 15" key="1">
    <citation type="journal article" date="2019" name="Emerg. Microbes Infect.">
        <title>Comprehensive subspecies identification of 175 nontuberculous mycobacteria species based on 7547 genomic profiles.</title>
        <authorList>
            <person name="Matsumoto Y."/>
            <person name="Kinjo T."/>
            <person name="Motooka D."/>
            <person name="Nabeya D."/>
            <person name="Jung N."/>
            <person name="Uechi K."/>
            <person name="Horii T."/>
            <person name="Iida T."/>
            <person name="Fujita J."/>
            <person name="Nakamura S."/>
        </authorList>
    </citation>
    <scope>NUCLEOTIDE SEQUENCE [LARGE SCALE GENOMIC DNA]</scope>
    <source>
        <strain evidence="14 15">JCM 12404</strain>
    </source>
</reference>
<dbReference type="GO" id="GO:0051701">
    <property type="term" value="P:biological process involved in interaction with host"/>
    <property type="evidence" value="ECO:0007669"/>
    <property type="project" value="TreeGrafter"/>
</dbReference>
<keyword evidence="6 11" id="KW-0808">Transferase</keyword>
<evidence type="ECO:0000313" key="14">
    <source>
        <dbReference type="EMBL" id="BBX48043.1"/>
    </source>
</evidence>
<comment type="similarity">
    <text evidence="3 11">Belongs to the long-chain O-acyltransferase family.</text>
</comment>
<dbReference type="EC" id="2.3.1.20" evidence="4 11"/>
<evidence type="ECO:0000256" key="1">
    <source>
        <dbReference type="ARBA" id="ARBA00004771"/>
    </source>
</evidence>
<evidence type="ECO:0000256" key="4">
    <source>
        <dbReference type="ARBA" id="ARBA00013244"/>
    </source>
</evidence>
<dbReference type="KEGG" id="mcoo:MCOO_40580"/>
<comment type="catalytic activity">
    <reaction evidence="10 11">
        <text>an acyl-CoA + a 1,2-diacyl-sn-glycerol = a triacyl-sn-glycerol + CoA</text>
        <dbReference type="Rhea" id="RHEA:10868"/>
        <dbReference type="ChEBI" id="CHEBI:17815"/>
        <dbReference type="ChEBI" id="CHEBI:57287"/>
        <dbReference type="ChEBI" id="CHEBI:58342"/>
        <dbReference type="ChEBI" id="CHEBI:64615"/>
        <dbReference type="EC" id="2.3.1.20"/>
    </reaction>
</comment>
<dbReference type="InterPro" id="IPR014292">
    <property type="entry name" value="Acyl_transf_WS/DGAT"/>
</dbReference>
<dbReference type="InterPro" id="IPR009721">
    <property type="entry name" value="O-acyltransferase_WSD1_C"/>
</dbReference>
<dbReference type="AlphaFoldDB" id="A0A7I7L1Q8"/>
<keyword evidence="8 11" id="KW-0443">Lipid metabolism</keyword>
<dbReference type="SUPFAM" id="SSF52777">
    <property type="entry name" value="CoA-dependent acyltransferases"/>
    <property type="match status" value="1"/>
</dbReference>
<keyword evidence="5 11" id="KW-0444">Lipid biosynthesis</keyword>
<evidence type="ECO:0000256" key="8">
    <source>
        <dbReference type="ARBA" id="ARBA00023098"/>
    </source>
</evidence>
<evidence type="ECO:0000259" key="12">
    <source>
        <dbReference type="Pfam" id="PF03007"/>
    </source>
</evidence>
<dbReference type="PANTHER" id="PTHR31650:SF1">
    <property type="entry name" value="WAX ESTER SYNTHASE_DIACYLGLYCEROL ACYLTRANSFERASE 4-RELATED"/>
    <property type="match status" value="1"/>
</dbReference>
<dbReference type="PANTHER" id="PTHR31650">
    <property type="entry name" value="O-ACYLTRANSFERASE (WSD1-LIKE) FAMILY PROTEIN"/>
    <property type="match status" value="1"/>
</dbReference>
<dbReference type="GO" id="GO:0005886">
    <property type="term" value="C:plasma membrane"/>
    <property type="evidence" value="ECO:0007669"/>
    <property type="project" value="TreeGrafter"/>
</dbReference>
<proteinExistence type="inferred from homology"/>
<evidence type="ECO:0000256" key="6">
    <source>
        <dbReference type="ARBA" id="ARBA00022679"/>
    </source>
</evidence>
<dbReference type="EMBL" id="AP022569">
    <property type="protein sequence ID" value="BBX48043.1"/>
    <property type="molecule type" value="Genomic_DNA"/>
</dbReference>
<evidence type="ECO:0000256" key="5">
    <source>
        <dbReference type="ARBA" id="ARBA00022516"/>
    </source>
</evidence>
<dbReference type="Proteomes" id="UP000465866">
    <property type="component" value="Chromosome"/>
</dbReference>
<comment type="pathway">
    <text evidence="1 11">Glycerolipid metabolism; triacylglycerol biosynthesis.</text>
</comment>